<evidence type="ECO:0000259" key="3">
    <source>
        <dbReference type="Pfam" id="PF00710"/>
    </source>
</evidence>
<keyword evidence="6" id="KW-1185">Reference proteome</keyword>
<proteinExistence type="inferred from homology"/>
<dbReference type="Gene3D" id="3.40.50.40">
    <property type="match status" value="1"/>
</dbReference>
<dbReference type="PANTHER" id="PTHR11707">
    <property type="entry name" value="L-ASPARAGINASE"/>
    <property type="match status" value="1"/>
</dbReference>
<dbReference type="SFLD" id="SFLDS00057">
    <property type="entry name" value="Glutaminase/Asparaginase"/>
    <property type="match status" value="1"/>
</dbReference>
<dbReference type="InterPro" id="IPR004550">
    <property type="entry name" value="AsnASE_II"/>
</dbReference>
<organism evidence="5 6">
    <name type="scientific">Pseudonocardia aurantiaca</name>
    <dbReference type="NCBI Taxonomy" id="75290"/>
    <lineage>
        <taxon>Bacteria</taxon>
        <taxon>Bacillati</taxon>
        <taxon>Actinomycetota</taxon>
        <taxon>Actinomycetes</taxon>
        <taxon>Pseudonocardiales</taxon>
        <taxon>Pseudonocardiaceae</taxon>
        <taxon>Pseudonocardia</taxon>
    </lineage>
</organism>
<gene>
    <name evidence="5" type="ORF">ACFSCY_16960</name>
</gene>
<evidence type="ECO:0000313" key="6">
    <source>
        <dbReference type="Proteomes" id="UP001597145"/>
    </source>
</evidence>
<dbReference type="InterPro" id="IPR027473">
    <property type="entry name" value="L-asparaginase_C"/>
</dbReference>
<dbReference type="PIRSF" id="PIRSF500176">
    <property type="entry name" value="L_ASNase"/>
    <property type="match status" value="1"/>
</dbReference>
<dbReference type="Gene3D" id="3.40.50.1170">
    <property type="entry name" value="L-asparaginase, N-terminal domain"/>
    <property type="match status" value="1"/>
</dbReference>
<dbReference type="Pfam" id="PF00710">
    <property type="entry name" value="Asparaginase"/>
    <property type="match status" value="1"/>
</dbReference>
<protein>
    <submittedName>
        <fullName evidence="5">Asparaginase</fullName>
    </submittedName>
</protein>
<dbReference type="PANTHER" id="PTHR11707:SF28">
    <property type="entry name" value="60 KDA LYSOPHOSPHOLIPASE"/>
    <property type="match status" value="1"/>
</dbReference>
<dbReference type="Proteomes" id="UP001597145">
    <property type="component" value="Unassembled WGS sequence"/>
</dbReference>
<comment type="similarity">
    <text evidence="1">Belongs to the asparaginase 1 family.</text>
</comment>
<feature type="domain" description="L-asparaginase N-terminal" evidence="3">
    <location>
        <begin position="8"/>
        <end position="193"/>
    </location>
</feature>
<dbReference type="InterPro" id="IPR027474">
    <property type="entry name" value="L-asparaginase_N"/>
</dbReference>
<evidence type="ECO:0000256" key="1">
    <source>
        <dbReference type="ARBA" id="ARBA00010518"/>
    </source>
</evidence>
<keyword evidence="2" id="KW-0378">Hydrolase</keyword>
<dbReference type="SUPFAM" id="SSF53774">
    <property type="entry name" value="Glutaminase/Asparaginase"/>
    <property type="match status" value="1"/>
</dbReference>
<dbReference type="Pfam" id="PF17763">
    <property type="entry name" value="Asparaginase_C"/>
    <property type="match status" value="1"/>
</dbReference>
<dbReference type="EMBL" id="JBHUCP010000009">
    <property type="protein sequence ID" value="MFD1531130.1"/>
    <property type="molecule type" value="Genomic_DNA"/>
</dbReference>
<dbReference type="SMART" id="SM00870">
    <property type="entry name" value="Asparaginase"/>
    <property type="match status" value="1"/>
</dbReference>
<accession>A0ABW4FKJ3</accession>
<dbReference type="PIRSF" id="PIRSF001220">
    <property type="entry name" value="L-ASNase_gatD"/>
    <property type="match status" value="1"/>
</dbReference>
<reference evidence="6" key="1">
    <citation type="journal article" date="2019" name="Int. J. Syst. Evol. Microbiol.">
        <title>The Global Catalogue of Microorganisms (GCM) 10K type strain sequencing project: providing services to taxonomists for standard genome sequencing and annotation.</title>
        <authorList>
            <consortium name="The Broad Institute Genomics Platform"/>
            <consortium name="The Broad Institute Genome Sequencing Center for Infectious Disease"/>
            <person name="Wu L."/>
            <person name="Ma J."/>
        </authorList>
    </citation>
    <scope>NUCLEOTIDE SEQUENCE [LARGE SCALE GENOMIC DNA]</scope>
    <source>
        <strain evidence="6">JCM 12165</strain>
    </source>
</reference>
<dbReference type="InterPro" id="IPR037152">
    <property type="entry name" value="L-asparaginase_N_sf"/>
</dbReference>
<dbReference type="RefSeq" id="WP_343971490.1">
    <property type="nucleotide sequence ID" value="NZ_BAAAJG010000002.1"/>
</dbReference>
<name>A0ABW4FKJ3_9PSEU</name>
<evidence type="ECO:0000256" key="2">
    <source>
        <dbReference type="ARBA" id="ARBA00022801"/>
    </source>
</evidence>
<evidence type="ECO:0000259" key="4">
    <source>
        <dbReference type="Pfam" id="PF17763"/>
    </source>
</evidence>
<dbReference type="InterPro" id="IPR040919">
    <property type="entry name" value="Asparaginase_C"/>
</dbReference>
<comment type="caution">
    <text evidence="5">The sequence shown here is derived from an EMBL/GenBank/DDBJ whole genome shotgun (WGS) entry which is preliminary data.</text>
</comment>
<dbReference type="CDD" id="cd08964">
    <property type="entry name" value="L-asparaginase_II"/>
    <property type="match status" value="1"/>
</dbReference>
<dbReference type="InterPro" id="IPR006034">
    <property type="entry name" value="Asparaginase/glutaminase-like"/>
</dbReference>
<dbReference type="PROSITE" id="PS51732">
    <property type="entry name" value="ASN_GLN_ASE_3"/>
    <property type="match status" value="1"/>
</dbReference>
<dbReference type="InterPro" id="IPR036152">
    <property type="entry name" value="Asp/glu_Ase-like_sf"/>
</dbReference>
<feature type="domain" description="Asparaginase/glutaminase C-terminal" evidence="4">
    <location>
        <begin position="210"/>
        <end position="324"/>
    </location>
</feature>
<dbReference type="PRINTS" id="PR00139">
    <property type="entry name" value="ASNGLNASE"/>
</dbReference>
<evidence type="ECO:0000313" key="5">
    <source>
        <dbReference type="EMBL" id="MFD1531130.1"/>
    </source>
</evidence>
<sequence length="338" mass="34811">MTKPCLAVGSLGGTITMTRDADGQGVAPSLTVDDLLAVLPELADAADLQTRTLATVPGASLSFSDVFAAMDWARGVIDDGADGAVLVQGTDTLEETSYLLDLHWDREQPLVLTGAMRSPRQAGADGPANILAAATVATSPSSRGLGVLVTINDEIHAARRVRKSDSVAQDAFTSAPFGPLGRVHESKVTYANRPGRWATLRRPAPGQVPQVALLETGLGDDGALLQTVCDAGYDGVVLSAFGAGHVSAATAEVVSAAVKHGPVIFASRTGSGPVLSRTYGFPGSEEDLLARGALSAGWLDARKARILLWSLLAAGSPVDQIREVVDAHGGHPGGPDQN</sequence>